<dbReference type="AlphaFoldDB" id="A0A4Y7TBZ6"/>
<comment type="caution">
    <text evidence="2">The sequence shown here is derived from an EMBL/GenBank/DDBJ whole genome shotgun (WGS) entry which is preliminary data.</text>
</comment>
<evidence type="ECO:0000313" key="3">
    <source>
        <dbReference type="Proteomes" id="UP000298030"/>
    </source>
</evidence>
<keyword evidence="3" id="KW-1185">Reference proteome</keyword>
<accession>A0A4Y7TBZ6</accession>
<proteinExistence type="predicted"/>
<evidence type="ECO:0000313" key="2">
    <source>
        <dbReference type="EMBL" id="TEB31474.1"/>
    </source>
</evidence>
<name>A0A4Y7TBZ6_COPMI</name>
<organism evidence="2 3">
    <name type="scientific">Coprinellus micaceus</name>
    <name type="common">Glistening ink-cap mushroom</name>
    <name type="synonym">Coprinus micaceus</name>
    <dbReference type="NCBI Taxonomy" id="71717"/>
    <lineage>
        <taxon>Eukaryota</taxon>
        <taxon>Fungi</taxon>
        <taxon>Dikarya</taxon>
        <taxon>Basidiomycota</taxon>
        <taxon>Agaricomycotina</taxon>
        <taxon>Agaricomycetes</taxon>
        <taxon>Agaricomycetidae</taxon>
        <taxon>Agaricales</taxon>
        <taxon>Agaricineae</taxon>
        <taxon>Psathyrellaceae</taxon>
        <taxon>Coprinellus</taxon>
    </lineage>
</organism>
<sequence length="91" mass="10160">MYVRFRDPQSNQLWQGTDEPLQCLEVPMHNSNGRFLYIRKGSHDSARIATSSRTLLLDASTKCLTVGTRANMSRNGGRQSGYDGVVTRKGV</sequence>
<feature type="region of interest" description="Disordered" evidence="1">
    <location>
        <begin position="70"/>
        <end position="91"/>
    </location>
</feature>
<reference evidence="2 3" key="1">
    <citation type="journal article" date="2019" name="Nat. Ecol. Evol.">
        <title>Megaphylogeny resolves global patterns of mushroom evolution.</title>
        <authorList>
            <person name="Varga T."/>
            <person name="Krizsan K."/>
            <person name="Foldi C."/>
            <person name="Dima B."/>
            <person name="Sanchez-Garcia M."/>
            <person name="Sanchez-Ramirez S."/>
            <person name="Szollosi G.J."/>
            <person name="Szarkandi J.G."/>
            <person name="Papp V."/>
            <person name="Albert L."/>
            <person name="Andreopoulos W."/>
            <person name="Angelini C."/>
            <person name="Antonin V."/>
            <person name="Barry K.W."/>
            <person name="Bougher N.L."/>
            <person name="Buchanan P."/>
            <person name="Buyck B."/>
            <person name="Bense V."/>
            <person name="Catcheside P."/>
            <person name="Chovatia M."/>
            <person name="Cooper J."/>
            <person name="Damon W."/>
            <person name="Desjardin D."/>
            <person name="Finy P."/>
            <person name="Geml J."/>
            <person name="Haridas S."/>
            <person name="Hughes K."/>
            <person name="Justo A."/>
            <person name="Karasinski D."/>
            <person name="Kautmanova I."/>
            <person name="Kiss B."/>
            <person name="Kocsube S."/>
            <person name="Kotiranta H."/>
            <person name="LaButti K.M."/>
            <person name="Lechner B.E."/>
            <person name="Liimatainen K."/>
            <person name="Lipzen A."/>
            <person name="Lukacs Z."/>
            <person name="Mihaltcheva S."/>
            <person name="Morgado L.N."/>
            <person name="Niskanen T."/>
            <person name="Noordeloos M.E."/>
            <person name="Ohm R.A."/>
            <person name="Ortiz-Santana B."/>
            <person name="Ovrebo C."/>
            <person name="Racz N."/>
            <person name="Riley R."/>
            <person name="Savchenko A."/>
            <person name="Shiryaev A."/>
            <person name="Soop K."/>
            <person name="Spirin V."/>
            <person name="Szebenyi C."/>
            <person name="Tomsovsky M."/>
            <person name="Tulloss R.E."/>
            <person name="Uehling J."/>
            <person name="Grigoriev I.V."/>
            <person name="Vagvolgyi C."/>
            <person name="Papp T."/>
            <person name="Martin F.M."/>
            <person name="Miettinen O."/>
            <person name="Hibbett D.S."/>
            <person name="Nagy L.G."/>
        </authorList>
    </citation>
    <scope>NUCLEOTIDE SEQUENCE [LARGE SCALE GENOMIC DNA]</scope>
    <source>
        <strain evidence="2 3">FP101781</strain>
    </source>
</reference>
<evidence type="ECO:0000256" key="1">
    <source>
        <dbReference type="SAM" id="MobiDB-lite"/>
    </source>
</evidence>
<protein>
    <submittedName>
        <fullName evidence="2">Uncharacterized protein</fullName>
    </submittedName>
</protein>
<gene>
    <name evidence="2" type="ORF">FA13DRAFT_1732916</name>
</gene>
<dbReference type="EMBL" id="QPFP01000019">
    <property type="protein sequence ID" value="TEB31474.1"/>
    <property type="molecule type" value="Genomic_DNA"/>
</dbReference>
<dbReference type="Proteomes" id="UP000298030">
    <property type="component" value="Unassembled WGS sequence"/>
</dbReference>
<feature type="non-terminal residue" evidence="2">
    <location>
        <position position="91"/>
    </location>
</feature>